<keyword evidence="4" id="KW-0479">Metal-binding</keyword>
<dbReference type="AlphaFoldDB" id="A0A830HY55"/>
<evidence type="ECO:0000256" key="3">
    <source>
        <dbReference type="ARBA" id="ARBA00022532"/>
    </source>
</evidence>
<dbReference type="SUPFAM" id="SSF53659">
    <property type="entry name" value="Isocitrate/Isopropylmalate dehydrogenase-like"/>
    <property type="match status" value="1"/>
</dbReference>
<dbReference type="OrthoDB" id="408849at2759"/>
<name>A0A830HY55_9CHLO</name>
<evidence type="ECO:0000313" key="9">
    <source>
        <dbReference type="Proteomes" id="UP000660262"/>
    </source>
</evidence>
<dbReference type="Proteomes" id="UP000660262">
    <property type="component" value="Unassembled WGS sequence"/>
</dbReference>
<dbReference type="EMBL" id="BNJQ01000026">
    <property type="protein sequence ID" value="GHP09819.1"/>
    <property type="molecule type" value="Genomic_DNA"/>
</dbReference>
<keyword evidence="9" id="KW-1185">Reference proteome</keyword>
<evidence type="ECO:0000313" key="8">
    <source>
        <dbReference type="EMBL" id="GHP09819.1"/>
    </source>
</evidence>
<evidence type="ECO:0000256" key="2">
    <source>
        <dbReference type="ARBA" id="ARBA00022435"/>
    </source>
</evidence>
<evidence type="ECO:0000256" key="4">
    <source>
        <dbReference type="ARBA" id="ARBA00022723"/>
    </source>
</evidence>
<proteinExistence type="predicted"/>
<dbReference type="GO" id="GO:0006097">
    <property type="term" value="P:glyoxylate cycle"/>
    <property type="evidence" value="ECO:0007669"/>
    <property type="project" value="UniProtKB-KW"/>
</dbReference>
<keyword evidence="5" id="KW-0460">Magnesium</keyword>
<dbReference type="InterPro" id="IPR004436">
    <property type="entry name" value="Isocitrate_DH_NADP_mono"/>
</dbReference>
<dbReference type="GO" id="GO:0046872">
    <property type="term" value="F:metal ion binding"/>
    <property type="evidence" value="ECO:0007669"/>
    <property type="project" value="UniProtKB-KW"/>
</dbReference>
<dbReference type="GO" id="GO:0006099">
    <property type="term" value="P:tricarboxylic acid cycle"/>
    <property type="evidence" value="ECO:0007669"/>
    <property type="project" value="UniProtKB-KW"/>
</dbReference>
<evidence type="ECO:0000256" key="1">
    <source>
        <dbReference type="ARBA" id="ARBA00001946"/>
    </source>
</evidence>
<dbReference type="PANTHER" id="PTHR36999:SF1">
    <property type="entry name" value="ISOCITRATE DEHYDROGENASE (NADP(+))"/>
    <property type="match status" value="1"/>
</dbReference>
<sequence>MSKKPKIIYTLCDEAPMLATYALLPIVEAFSAPVGIEVDTRDISLAARLACQFADTQSGDKKVHDALTELGTLATKPDTVIIKTPNISASVPQIKAAVKELQAAGFTIPDYPEAPKTPEEEAIKAKYDRAKGSAVNPVLREGNSDRRAPKAVKEYARAHPHSMGAWSKDSKTHVATMSDGDFHHSEKSITASKKTNARIEHHNTSTGEVTILKDKGIQLDAGDIADCSRMSKKALTAFLDAQVADAKALGDNFLFSLHMKATMMKVSDPIIFGHAVRSFHKAVWNAHGDFIEKTLGLSPNNGVAGILSGLDAAPAEHKKRAATVAAAIRKMDGCPHIAYVDSDNGVTNLHVPSDVIIDASVPAMIRAGGKMYARDGGMLDCKCTIPDSSYAAVYDETIKFCIKNGAFDPVTMGSVNNVGLMAKKAEEYGSHDKTYEVSQGTGFIKVVDADTGATLMEQSVENGDIFRMSIVRADAIADWIQLALRRSKLSGNDIIFWLNSERAHDAELIKSVAPAIKASGSASARILPPAEATIESCKAIKSGRDIISATGNVLRDYLTDLFPIIEVGTSAKMLSIVPLMNGGGLFETGAGGSAPKHVQQFEKEGHLRWDSLGEYLALGSALGFINEKTGDVRAKLLGDALDIATQQVLLDNKSPSRKVNQIDNRGTHYWLARYWARALADQKTDESVAKAFAPIADELESNERTIEQEFIKCQGTKQDVGGYYYPDPSKASLAMNPSPVFNSIIAKAKAISF</sequence>
<keyword evidence="2" id="KW-0329">Glyoxylate bypass</keyword>
<dbReference type="GO" id="GO:0004450">
    <property type="term" value="F:isocitrate dehydrogenase (NADP+) activity"/>
    <property type="evidence" value="ECO:0007669"/>
    <property type="project" value="InterPro"/>
</dbReference>
<reference evidence="8" key="1">
    <citation type="submission" date="2020-10" db="EMBL/GenBank/DDBJ databases">
        <title>Unveiling of a novel bifunctional photoreceptor, Dualchrome1, isolated from a cosmopolitan green alga.</title>
        <authorList>
            <person name="Suzuki S."/>
            <person name="Kawachi M."/>
        </authorList>
    </citation>
    <scope>NUCLEOTIDE SEQUENCE</scope>
    <source>
        <strain evidence="8">NIES 2893</strain>
    </source>
</reference>
<protein>
    <recommendedName>
        <fullName evidence="10">Isocitrate dehydrogenase (NADP(+))</fullName>
    </recommendedName>
</protein>
<organism evidence="8 9">
    <name type="scientific">Pycnococcus provasolii</name>
    <dbReference type="NCBI Taxonomy" id="41880"/>
    <lineage>
        <taxon>Eukaryota</taxon>
        <taxon>Viridiplantae</taxon>
        <taxon>Chlorophyta</taxon>
        <taxon>Pseudoscourfieldiophyceae</taxon>
        <taxon>Pseudoscourfieldiales</taxon>
        <taxon>Pycnococcaceae</taxon>
        <taxon>Pycnococcus</taxon>
    </lineage>
</organism>
<comment type="caution">
    <text evidence="8">The sequence shown here is derived from an EMBL/GenBank/DDBJ whole genome shotgun (WGS) entry which is preliminary data.</text>
</comment>
<evidence type="ECO:0008006" key="10">
    <source>
        <dbReference type="Google" id="ProtNLM"/>
    </source>
</evidence>
<gene>
    <name evidence="8" type="ORF">PPROV_000855400</name>
</gene>
<evidence type="ECO:0000256" key="7">
    <source>
        <dbReference type="ARBA" id="ARBA00023002"/>
    </source>
</evidence>
<dbReference type="Pfam" id="PF03971">
    <property type="entry name" value="IDH"/>
    <property type="match status" value="1"/>
</dbReference>
<keyword evidence="7" id="KW-0560">Oxidoreductase</keyword>
<evidence type="ECO:0000256" key="5">
    <source>
        <dbReference type="ARBA" id="ARBA00022842"/>
    </source>
</evidence>
<evidence type="ECO:0000256" key="6">
    <source>
        <dbReference type="ARBA" id="ARBA00022857"/>
    </source>
</evidence>
<dbReference type="PANTHER" id="PTHR36999">
    <property type="entry name" value="ISOCITRATE DEHYDROGENASE [NADP]"/>
    <property type="match status" value="1"/>
</dbReference>
<accession>A0A830HY55</accession>
<keyword evidence="3" id="KW-0816">Tricarboxylic acid cycle</keyword>
<keyword evidence="6" id="KW-0521">NADP</keyword>
<dbReference type="NCBIfam" id="TIGR00178">
    <property type="entry name" value="monomer_idh"/>
    <property type="match status" value="1"/>
</dbReference>
<comment type="cofactor">
    <cofactor evidence="1">
        <name>Mg(2+)</name>
        <dbReference type="ChEBI" id="CHEBI:18420"/>
    </cofactor>
</comment>